<evidence type="ECO:0000256" key="1">
    <source>
        <dbReference type="SAM" id="Phobius"/>
    </source>
</evidence>
<evidence type="ECO:0000313" key="3">
    <source>
        <dbReference type="Proteomes" id="UP001596306"/>
    </source>
</evidence>
<evidence type="ECO:0000313" key="2">
    <source>
        <dbReference type="EMBL" id="MFC6355368.1"/>
    </source>
</evidence>
<keyword evidence="1" id="KW-0812">Transmembrane</keyword>
<keyword evidence="3" id="KW-1185">Reference proteome</keyword>
<reference evidence="3" key="1">
    <citation type="journal article" date="2019" name="Int. J. Syst. Evol. Microbiol.">
        <title>The Global Catalogue of Microorganisms (GCM) 10K type strain sequencing project: providing services to taxonomists for standard genome sequencing and annotation.</title>
        <authorList>
            <consortium name="The Broad Institute Genomics Platform"/>
            <consortium name="The Broad Institute Genome Sequencing Center for Infectious Disease"/>
            <person name="Wu L."/>
            <person name="Ma J."/>
        </authorList>
    </citation>
    <scope>NUCLEOTIDE SEQUENCE [LARGE SCALE GENOMIC DNA]</scope>
    <source>
        <strain evidence="3">CCUG 43304</strain>
    </source>
</reference>
<protein>
    <submittedName>
        <fullName evidence="2">DUF3093 domain-containing protein</fullName>
    </submittedName>
</protein>
<dbReference type="RefSeq" id="WP_386728102.1">
    <property type="nucleotide sequence ID" value="NZ_JBHSTP010000001.1"/>
</dbReference>
<organism evidence="2 3">
    <name type="scientific">Luethyella okanaganae</name>
    <dbReference type="NCBI Taxonomy" id="69372"/>
    <lineage>
        <taxon>Bacteria</taxon>
        <taxon>Bacillati</taxon>
        <taxon>Actinomycetota</taxon>
        <taxon>Actinomycetes</taxon>
        <taxon>Micrococcales</taxon>
        <taxon>Microbacteriaceae</taxon>
        <taxon>Luethyella</taxon>
    </lineage>
</organism>
<name>A0ABW1VCB1_9MICO</name>
<accession>A0ABW1VCB1</accession>
<keyword evidence="1" id="KW-1133">Transmembrane helix</keyword>
<dbReference type="EMBL" id="JBHSTP010000001">
    <property type="protein sequence ID" value="MFC6355368.1"/>
    <property type="molecule type" value="Genomic_DNA"/>
</dbReference>
<comment type="caution">
    <text evidence="2">The sequence shown here is derived from an EMBL/GenBank/DDBJ whole genome shotgun (WGS) entry which is preliminary data.</text>
</comment>
<dbReference type="Pfam" id="PF11292">
    <property type="entry name" value="DUF3093"/>
    <property type="match status" value="1"/>
</dbReference>
<dbReference type="InterPro" id="IPR021443">
    <property type="entry name" value="DUF3093"/>
</dbReference>
<feature type="transmembrane region" description="Helical" evidence="1">
    <location>
        <begin position="38"/>
        <end position="59"/>
    </location>
</feature>
<proteinExistence type="predicted"/>
<gene>
    <name evidence="2" type="ORF">ACFQB0_04510</name>
</gene>
<sequence length="148" mass="15754">MPAYREKLWPSPWVFIVTALVMPASVLVLAPISLVAGFVTAVALYAGCVTLLTIASPVVEVSNGTLGAGRARIAVEFLGEAVPFSGVGATEQRGTALDVRAWLLIRGWVHPVVKIPLRDPSDPTPYWLISSRRPKDLAAAINGSRPPT</sequence>
<dbReference type="Proteomes" id="UP001596306">
    <property type="component" value="Unassembled WGS sequence"/>
</dbReference>
<feature type="transmembrane region" description="Helical" evidence="1">
    <location>
        <begin position="12"/>
        <end position="32"/>
    </location>
</feature>
<keyword evidence="1" id="KW-0472">Membrane</keyword>